<evidence type="ECO:0000259" key="4">
    <source>
        <dbReference type="SMART" id="SM00475"/>
    </source>
</evidence>
<evidence type="ECO:0000256" key="2">
    <source>
        <dbReference type="ARBA" id="ARBA00022801"/>
    </source>
</evidence>
<sequence length="262" mass="29415">MNKSKLVIIDAFDLLHRAYYVIPKTLTNKKGQSINAAYGFTLMLISLLDKLKPEYIVVAMEGGTPTFRVEEFKAYKATRKVDLEKDKAFAEQIPIVKEVLEAFEIPYLFFPGFEADDIIGTIAQKQLEARSVKQELGNNLQASNFKLQTVVVTNDQDMLQLVDEDTSVFMPAKGKDRPDATFTPELVEKKYGFKPKQMVDFKALRGDPSDNIPGVFGIGEKKATELVRQFGSLEEIYKNISLLDKKTAGLLAEGKEDATMSR</sequence>
<feature type="non-terminal residue" evidence="5">
    <location>
        <position position="262"/>
    </location>
</feature>
<dbReference type="SUPFAM" id="SSF88723">
    <property type="entry name" value="PIN domain-like"/>
    <property type="match status" value="1"/>
</dbReference>
<dbReference type="AlphaFoldDB" id="A0A2H0X9V5"/>
<dbReference type="EMBL" id="PEYV01000023">
    <property type="protein sequence ID" value="PIS21714.1"/>
    <property type="molecule type" value="Genomic_DNA"/>
</dbReference>
<proteinExistence type="predicted"/>
<dbReference type="GO" id="GO:0017108">
    <property type="term" value="F:5'-flap endonuclease activity"/>
    <property type="evidence" value="ECO:0007669"/>
    <property type="project" value="InterPro"/>
</dbReference>
<dbReference type="PANTHER" id="PTHR42646:SF2">
    <property type="entry name" value="5'-3' EXONUCLEASE FAMILY PROTEIN"/>
    <property type="match status" value="1"/>
</dbReference>
<dbReference type="SMART" id="SM00279">
    <property type="entry name" value="HhH2"/>
    <property type="match status" value="1"/>
</dbReference>
<keyword evidence="1" id="KW-0540">Nuclease</keyword>
<dbReference type="InterPro" id="IPR029060">
    <property type="entry name" value="PIN-like_dom_sf"/>
</dbReference>
<dbReference type="Pfam" id="PF02739">
    <property type="entry name" value="5_3_exonuc_N"/>
    <property type="match status" value="1"/>
</dbReference>
<dbReference type="Gene3D" id="1.10.150.20">
    <property type="entry name" value="5' to 3' exonuclease, C-terminal subdomain"/>
    <property type="match status" value="1"/>
</dbReference>
<dbReference type="GO" id="GO:0008409">
    <property type="term" value="F:5'-3' exonuclease activity"/>
    <property type="evidence" value="ECO:0007669"/>
    <property type="project" value="InterPro"/>
</dbReference>
<dbReference type="InterPro" id="IPR038969">
    <property type="entry name" value="FEN"/>
</dbReference>
<evidence type="ECO:0000313" key="5">
    <source>
        <dbReference type="EMBL" id="PIS21714.1"/>
    </source>
</evidence>
<evidence type="ECO:0000256" key="1">
    <source>
        <dbReference type="ARBA" id="ARBA00022722"/>
    </source>
</evidence>
<evidence type="ECO:0000313" key="6">
    <source>
        <dbReference type="Proteomes" id="UP000231098"/>
    </source>
</evidence>
<gene>
    <name evidence="5" type="ORF">COT51_01175</name>
</gene>
<keyword evidence="2" id="KW-0378">Hydrolase</keyword>
<dbReference type="Pfam" id="PF01367">
    <property type="entry name" value="5_3_exonuc"/>
    <property type="match status" value="1"/>
</dbReference>
<dbReference type="PANTHER" id="PTHR42646">
    <property type="entry name" value="FLAP ENDONUCLEASE XNI"/>
    <property type="match status" value="1"/>
</dbReference>
<dbReference type="GO" id="GO:0033567">
    <property type="term" value="P:DNA replication, Okazaki fragment processing"/>
    <property type="evidence" value="ECO:0007669"/>
    <property type="project" value="InterPro"/>
</dbReference>
<dbReference type="GO" id="GO:0003677">
    <property type="term" value="F:DNA binding"/>
    <property type="evidence" value="ECO:0007669"/>
    <property type="project" value="UniProtKB-KW"/>
</dbReference>
<evidence type="ECO:0000256" key="3">
    <source>
        <dbReference type="ARBA" id="ARBA00023125"/>
    </source>
</evidence>
<feature type="domain" description="5'-3' exonuclease" evidence="4">
    <location>
        <begin position="4"/>
        <end position="262"/>
    </location>
</feature>
<dbReference type="FunFam" id="1.10.150.20:FF:000003">
    <property type="entry name" value="DNA polymerase I"/>
    <property type="match status" value="1"/>
</dbReference>
<dbReference type="InterPro" id="IPR020046">
    <property type="entry name" value="5-3_exonucl_a-hlix_arch_N"/>
</dbReference>
<dbReference type="InterPro" id="IPR036279">
    <property type="entry name" value="5-3_exonuclease_C_sf"/>
</dbReference>
<keyword evidence="3" id="KW-0238">DNA-binding</keyword>
<organism evidence="5 6">
    <name type="scientific">candidate division WWE3 bacterium CG08_land_8_20_14_0_20_41_15</name>
    <dbReference type="NCBI Taxonomy" id="1975086"/>
    <lineage>
        <taxon>Bacteria</taxon>
        <taxon>Katanobacteria</taxon>
    </lineage>
</organism>
<dbReference type="InterPro" id="IPR020045">
    <property type="entry name" value="DNA_polI_H3TH"/>
</dbReference>
<dbReference type="InterPro" id="IPR002421">
    <property type="entry name" value="5-3_exonuclease"/>
</dbReference>
<dbReference type="SUPFAM" id="SSF47807">
    <property type="entry name" value="5' to 3' exonuclease, C-terminal subdomain"/>
    <property type="match status" value="1"/>
</dbReference>
<dbReference type="CDD" id="cd09859">
    <property type="entry name" value="PIN_53EXO"/>
    <property type="match status" value="1"/>
</dbReference>
<reference evidence="6" key="1">
    <citation type="submission" date="2017-09" db="EMBL/GenBank/DDBJ databases">
        <title>Depth-based differentiation of microbial function through sediment-hosted aquifers and enrichment of novel symbionts in the deep terrestrial subsurface.</title>
        <authorList>
            <person name="Probst A.J."/>
            <person name="Ladd B."/>
            <person name="Jarett J.K."/>
            <person name="Geller-Mcgrath D.E."/>
            <person name="Sieber C.M.K."/>
            <person name="Emerson J.B."/>
            <person name="Anantharaman K."/>
            <person name="Thomas B.C."/>
            <person name="Malmstrom R."/>
            <person name="Stieglmeier M."/>
            <person name="Klingl A."/>
            <person name="Woyke T."/>
            <person name="Ryan C.M."/>
            <person name="Banfield J.F."/>
        </authorList>
    </citation>
    <scope>NUCLEOTIDE SEQUENCE [LARGE SCALE GENOMIC DNA]</scope>
</reference>
<name>A0A2H0X9V5_UNCKA</name>
<protein>
    <submittedName>
        <fullName evidence="5">DNA polymerase I</fullName>
    </submittedName>
</protein>
<dbReference type="CDD" id="cd09898">
    <property type="entry name" value="H3TH_53EXO"/>
    <property type="match status" value="1"/>
</dbReference>
<dbReference type="Proteomes" id="UP000231098">
    <property type="component" value="Unassembled WGS sequence"/>
</dbReference>
<dbReference type="Gene3D" id="3.40.50.1010">
    <property type="entry name" value="5'-nuclease"/>
    <property type="match status" value="1"/>
</dbReference>
<comment type="caution">
    <text evidence="5">The sequence shown here is derived from an EMBL/GenBank/DDBJ whole genome shotgun (WGS) entry which is preliminary data.</text>
</comment>
<dbReference type="InterPro" id="IPR008918">
    <property type="entry name" value="HhH2"/>
</dbReference>
<accession>A0A2H0X9V5</accession>
<dbReference type="SMART" id="SM00475">
    <property type="entry name" value="53EXOc"/>
    <property type="match status" value="1"/>
</dbReference>